<comment type="similarity">
    <text evidence="2 6">Belongs to the FKBP-type PPIase family.</text>
</comment>
<keyword evidence="10" id="KW-1185">Reference proteome</keyword>
<evidence type="ECO:0000256" key="7">
    <source>
        <dbReference type="SAM" id="SignalP"/>
    </source>
</evidence>
<evidence type="ECO:0000256" key="2">
    <source>
        <dbReference type="ARBA" id="ARBA00006577"/>
    </source>
</evidence>
<dbReference type="Pfam" id="PF01346">
    <property type="entry name" value="FKBP_N"/>
    <property type="match status" value="1"/>
</dbReference>
<accession>A0ABU5HFG6</accession>
<evidence type="ECO:0000256" key="1">
    <source>
        <dbReference type="ARBA" id="ARBA00000971"/>
    </source>
</evidence>
<protein>
    <recommendedName>
        <fullName evidence="6">Peptidyl-prolyl cis-trans isomerase</fullName>
        <ecNumber evidence="6">5.2.1.8</ecNumber>
    </recommendedName>
</protein>
<dbReference type="InterPro" id="IPR000774">
    <property type="entry name" value="PPIase_FKBP_N"/>
</dbReference>
<keyword evidence="3 5" id="KW-0697">Rotamase</keyword>
<dbReference type="InterPro" id="IPR001179">
    <property type="entry name" value="PPIase_FKBP_dom"/>
</dbReference>
<evidence type="ECO:0000313" key="9">
    <source>
        <dbReference type="EMBL" id="MDY7231553.1"/>
    </source>
</evidence>
<dbReference type="InterPro" id="IPR046357">
    <property type="entry name" value="PPIase_dom_sf"/>
</dbReference>
<sequence>MRMTLLATVVVGLLASQAQAQGKAKAQPAPAAAPTAQLQTEEEKTLYALGHGFGKGLAVFGLSPAELEIIKRGLTDSVTGAPSAVDVDLYSGKLQGLAKSRQAKANDAFLAKAAEEKGAVKLPSGVIYKEVQAGTGANPKAKDTVAVHYRGTLMTGEEFDSSYRRNQVAEFPLNGVIPCWTEGVQKMKVGGKARLVCPAKAAYGDRPPMGSKIPPNAVLEFEIELVGIPGDTSRQ</sequence>
<organism evidence="9 10">
    <name type="scientific">Hyalangium rubrum</name>
    <dbReference type="NCBI Taxonomy" id="3103134"/>
    <lineage>
        <taxon>Bacteria</taxon>
        <taxon>Pseudomonadati</taxon>
        <taxon>Myxococcota</taxon>
        <taxon>Myxococcia</taxon>
        <taxon>Myxococcales</taxon>
        <taxon>Cystobacterineae</taxon>
        <taxon>Archangiaceae</taxon>
        <taxon>Hyalangium</taxon>
    </lineage>
</organism>
<gene>
    <name evidence="9" type="ORF">SYV04_34505</name>
</gene>
<feature type="domain" description="PPIase FKBP-type" evidence="8">
    <location>
        <begin position="142"/>
        <end position="229"/>
    </location>
</feature>
<dbReference type="EC" id="5.2.1.8" evidence="6"/>
<dbReference type="Proteomes" id="UP001291309">
    <property type="component" value="Unassembled WGS sequence"/>
</dbReference>
<dbReference type="Pfam" id="PF00254">
    <property type="entry name" value="FKBP_C"/>
    <property type="match status" value="1"/>
</dbReference>
<comment type="catalytic activity">
    <reaction evidence="1 5 6">
        <text>[protein]-peptidylproline (omega=180) = [protein]-peptidylproline (omega=0)</text>
        <dbReference type="Rhea" id="RHEA:16237"/>
        <dbReference type="Rhea" id="RHEA-COMP:10747"/>
        <dbReference type="Rhea" id="RHEA-COMP:10748"/>
        <dbReference type="ChEBI" id="CHEBI:83833"/>
        <dbReference type="ChEBI" id="CHEBI:83834"/>
        <dbReference type="EC" id="5.2.1.8"/>
    </reaction>
</comment>
<evidence type="ECO:0000256" key="4">
    <source>
        <dbReference type="ARBA" id="ARBA00023235"/>
    </source>
</evidence>
<dbReference type="GO" id="GO:0003755">
    <property type="term" value="F:peptidyl-prolyl cis-trans isomerase activity"/>
    <property type="evidence" value="ECO:0007669"/>
    <property type="project" value="UniProtKB-EC"/>
</dbReference>
<evidence type="ECO:0000256" key="5">
    <source>
        <dbReference type="PROSITE-ProRule" id="PRU00277"/>
    </source>
</evidence>
<keyword evidence="7" id="KW-0732">Signal</keyword>
<dbReference type="PANTHER" id="PTHR43811:SF19">
    <property type="entry name" value="39 KDA FK506-BINDING NUCLEAR PROTEIN"/>
    <property type="match status" value="1"/>
</dbReference>
<evidence type="ECO:0000256" key="3">
    <source>
        <dbReference type="ARBA" id="ARBA00023110"/>
    </source>
</evidence>
<dbReference type="EMBL" id="JAXIVS010000015">
    <property type="protein sequence ID" value="MDY7231553.1"/>
    <property type="molecule type" value="Genomic_DNA"/>
</dbReference>
<keyword evidence="4 5" id="KW-0413">Isomerase</keyword>
<dbReference type="SUPFAM" id="SSF54534">
    <property type="entry name" value="FKBP-like"/>
    <property type="match status" value="1"/>
</dbReference>
<evidence type="ECO:0000256" key="6">
    <source>
        <dbReference type="RuleBase" id="RU003915"/>
    </source>
</evidence>
<reference evidence="9 10" key="1">
    <citation type="submission" date="2023-12" db="EMBL/GenBank/DDBJ databases">
        <title>the genome sequence of Hyalangium sp. s54d21.</title>
        <authorList>
            <person name="Zhang X."/>
        </authorList>
    </citation>
    <scope>NUCLEOTIDE SEQUENCE [LARGE SCALE GENOMIC DNA]</scope>
    <source>
        <strain evidence="10">s54d21</strain>
    </source>
</reference>
<proteinExistence type="inferred from homology"/>
<name>A0ABU5HFG6_9BACT</name>
<comment type="caution">
    <text evidence="9">The sequence shown here is derived from an EMBL/GenBank/DDBJ whole genome shotgun (WGS) entry which is preliminary data.</text>
</comment>
<dbReference type="PANTHER" id="PTHR43811">
    <property type="entry name" value="FKBP-TYPE PEPTIDYL-PROLYL CIS-TRANS ISOMERASE FKPA"/>
    <property type="match status" value="1"/>
</dbReference>
<feature type="chain" id="PRO_5046786697" description="Peptidyl-prolyl cis-trans isomerase" evidence="7">
    <location>
        <begin position="21"/>
        <end position="235"/>
    </location>
</feature>
<feature type="signal peptide" evidence="7">
    <location>
        <begin position="1"/>
        <end position="20"/>
    </location>
</feature>
<dbReference type="PROSITE" id="PS50059">
    <property type="entry name" value="FKBP_PPIASE"/>
    <property type="match status" value="1"/>
</dbReference>
<dbReference type="RefSeq" id="WP_321550264.1">
    <property type="nucleotide sequence ID" value="NZ_JAXIVS010000015.1"/>
</dbReference>
<dbReference type="Gene3D" id="3.10.50.40">
    <property type="match status" value="1"/>
</dbReference>
<evidence type="ECO:0000313" key="10">
    <source>
        <dbReference type="Proteomes" id="UP001291309"/>
    </source>
</evidence>
<evidence type="ECO:0000259" key="8">
    <source>
        <dbReference type="PROSITE" id="PS50059"/>
    </source>
</evidence>